<proteinExistence type="predicted"/>
<organism evidence="1 2">
    <name type="scientific">Hygrophoropsis aurantiaca</name>
    <dbReference type="NCBI Taxonomy" id="72124"/>
    <lineage>
        <taxon>Eukaryota</taxon>
        <taxon>Fungi</taxon>
        <taxon>Dikarya</taxon>
        <taxon>Basidiomycota</taxon>
        <taxon>Agaricomycotina</taxon>
        <taxon>Agaricomycetes</taxon>
        <taxon>Agaricomycetidae</taxon>
        <taxon>Boletales</taxon>
        <taxon>Coniophorineae</taxon>
        <taxon>Hygrophoropsidaceae</taxon>
        <taxon>Hygrophoropsis</taxon>
    </lineage>
</organism>
<evidence type="ECO:0000313" key="2">
    <source>
        <dbReference type="Proteomes" id="UP000790377"/>
    </source>
</evidence>
<accession>A0ACB8AKI3</accession>
<dbReference type="EMBL" id="MU267626">
    <property type="protein sequence ID" value="KAH7913679.1"/>
    <property type="molecule type" value="Genomic_DNA"/>
</dbReference>
<gene>
    <name evidence="1" type="ORF">BJ138DRAFT_569908</name>
</gene>
<reference evidence="1" key="1">
    <citation type="journal article" date="2021" name="New Phytol.">
        <title>Evolutionary innovations through gain and loss of genes in the ectomycorrhizal Boletales.</title>
        <authorList>
            <person name="Wu G."/>
            <person name="Miyauchi S."/>
            <person name="Morin E."/>
            <person name="Kuo A."/>
            <person name="Drula E."/>
            <person name="Varga T."/>
            <person name="Kohler A."/>
            <person name="Feng B."/>
            <person name="Cao Y."/>
            <person name="Lipzen A."/>
            <person name="Daum C."/>
            <person name="Hundley H."/>
            <person name="Pangilinan J."/>
            <person name="Johnson J."/>
            <person name="Barry K."/>
            <person name="LaButti K."/>
            <person name="Ng V."/>
            <person name="Ahrendt S."/>
            <person name="Min B."/>
            <person name="Choi I.G."/>
            <person name="Park H."/>
            <person name="Plett J.M."/>
            <person name="Magnuson J."/>
            <person name="Spatafora J.W."/>
            <person name="Nagy L.G."/>
            <person name="Henrissat B."/>
            <person name="Grigoriev I.V."/>
            <person name="Yang Z.L."/>
            <person name="Xu J."/>
            <person name="Martin F.M."/>
        </authorList>
    </citation>
    <scope>NUCLEOTIDE SEQUENCE</scope>
    <source>
        <strain evidence="1">ATCC 28755</strain>
    </source>
</reference>
<sequence length="285" mass="30345">MFKTTRLVILAPIISSAAATCAYPSLASGMTLGLYSYHSCKVHLGKDHRIYEEWELEEGFENHSCQSISFSPLDIFSIVFSSGGQLAAIELWTGKECDGDSYHHSGLVYSTCCFRSGLSILLYLLNAALPGQDYLENEVGSRLRLHSARICKRDSRRPDKKNHKPATHLTPVKGAVTKHVGNHKRPDEKPHPPAPHLTLVKGAVPTHAANHKLKENPHHPHHDPSGKKTTLLKSVEHVGDKVVKGLAGGLGGVATGWLGLGADLGAAAGVGAPAGEAVAAGVGFA</sequence>
<evidence type="ECO:0000313" key="1">
    <source>
        <dbReference type="EMBL" id="KAH7913679.1"/>
    </source>
</evidence>
<protein>
    <submittedName>
        <fullName evidence="1">Uncharacterized protein</fullName>
    </submittedName>
</protein>
<comment type="caution">
    <text evidence="1">The sequence shown here is derived from an EMBL/GenBank/DDBJ whole genome shotgun (WGS) entry which is preliminary data.</text>
</comment>
<keyword evidence="2" id="KW-1185">Reference proteome</keyword>
<dbReference type="Proteomes" id="UP000790377">
    <property type="component" value="Unassembled WGS sequence"/>
</dbReference>
<name>A0ACB8AKI3_9AGAM</name>